<keyword evidence="3 6" id="KW-0717">Septation</keyword>
<evidence type="ECO:0000256" key="3">
    <source>
        <dbReference type="ARBA" id="ARBA00023210"/>
    </source>
</evidence>
<evidence type="ECO:0000256" key="7">
    <source>
        <dbReference type="SAM" id="MobiDB-lite"/>
    </source>
</evidence>
<comment type="subunit">
    <text evidence="6">Interacts with MinD and FtsZ.</text>
</comment>
<keyword evidence="2 6" id="KW-0132">Cell division</keyword>
<dbReference type="NCBIfam" id="TIGR01222">
    <property type="entry name" value="minC"/>
    <property type="match status" value="1"/>
</dbReference>
<dbReference type="Pfam" id="PF03775">
    <property type="entry name" value="MinC_C"/>
    <property type="match status" value="1"/>
</dbReference>
<dbReference type="InterPro" id="IPR036145">
    <property type="entry name" value="MinC_C_sf"/>
</dbReference>
<evidence type="ECO:0000313" key="11">
    <source>
        <dbReference type="Proteomes" id="UP000287853"/>
    </source>
</evidence>
<name>A0A444IXY3_9BACT</name>
<dbReference type="PANTHER" id="PTHR34108">
    <property type="entry name" value="SEPTUM SITE-DETERMINING PROTEIN MINC"/>
    <property type="match status" value="1"/>
</dbReference>
<evidence type="ECO:0000259" key="9">
    <source>
        <dbReference type="Pfam" id="PF05209"/>
    </source>
</evidence>
<dbReference type="InterPro" id="IPR016098">
    <property type="entry name" value="CAP/MinC_C"/>
</dbReference>
<comment type="function">
    <text evidence="5 6">Cell division inhibitor that blocks the formation of polar Z ring septums. Rapidly oscillates between the poles of the cell to destabilize FtsZ filaments that have formed before they mature into polar Z rings. Prevents FtsZ polymerization.</text>
</comment>
<sequence>MQEPFDLKGSSFTILMLSLRESNIETIATRLAKKVRQAPSFFRNAPVVLDFGHLPEPDQIDISKLLDLVREREFIPVGITNCTEDQQKQAETIDLAVLTTRGSGRVQEEKPEAKQEEKRPDTDTIKPEPEPIVHTSPAATVITEPIRSGQRIVVEQGDLIVLASVGSGAEVTAAGNIHVYGALRGRAFAGNTGNSQARIFCQQLEAELVAVAGIYLVNEKFPDSLRSQPVHIQLQTKRIRITPL</sequence>
<accession>A0A444IXY3</accession>
<dbReference type="InterPro" id="IPR013033">
    <property type="entry name" value="MinC"/>
</dbReference>
<dbReference type="Gene3D" id="2.160.20.70">
    <property type="match status" value="1"/>
</dbReference>
<feature type="region of interest" description="Disordered" evidence="7">
    <location>
        <begin position="99"/>
        <end position="132"/>
    </location>
</feature>
<protein>
    <recommendedName>
        <fullName evidence="6">Probable septum site-determining protein MinC</fullName>
    </recommendedName>
</protein>
<dbReference type="Pfam" id="PF05209">
    <property type="entry name" value="MinC_N"/>
    <property type="match status" value="1"/>
</dbReference>
<dbReference type="SUPFAM" id="SSF63848">
    <property type="entry name" value="Cell-division inhibitor MinC, C-terminal domain"/>
    <property type="match status" value="1"/>
</dbReference>
<feature type="domain" description="Septum formation inhibitor MinC C-terminal" evidence="8">
    <location>
        <begin position="141"/>
        <end position="241"/>
    </location>
</feature>
<dbReference type="GO" id="GO:0000902">
    <property type="term" value="P:cell morphogenesis"/>
    <property type="evidence" value="ECO:0007669"/>
    <property type="project" value="InterPro"/>
</dbReference>
<proteinExistence type="inferred from homology"/>
<keyword evidence="11" id="KW-1185">Reference proteome</keyword>
<reference evidence="10 11" key="1">
    <citation type="submission" date="2017-01" db="EMBL/GenBank/DDBJ databases">
        <title>The cable genome- insights into the physiology and evolution of filamentous bacteria capable of sulfide oxidation via long distance electron transfer.</title>
        <authorList>
            <person name="Schreiber L."/>
            <person name="Bjerg J.T."/>
            <person name="Boggild A."/>
            <person name="Van De Vossenberg J."/>
            <person name="Meysman F."/>
            <person name="Nielsen L.P."/>
            <person name="Schramm A."/>
            <person name="Kjeldsen K.U."/>
        </authorList>
    </citation>
    <scope>NUCLEOTIDE SEQUENCE [LARGE SCALE GENOMIC DNA]</scope>
    <source>
        <strain evidence="10">MCF</strain>
    </source>
</reference>
<organism evidence="10 11">
    <name type="scientific">Candidatus Electrothrix aarhusensis</name>
    <dbReference type="NCBI Taxonomy" id="1859131"/>
    <lineage>
        <taxon>Bacteria</taxon>
        <taxon>Pseudomonadati</taxon>
        <taxon>Thermodesulfobacteriota</taxon>
        <taxon>Desulfobulbia</taxon>
        <taxon>Desulfobulbales</taxon>
        <taxon>Desulfobulbaceae</taxon>
        <taxon>Candidatus Electrothrix</taxon>
    </lineage>
</organism>
<evidence type="ECO:0000256" key="5">
    <source>
        <dbReference type="ARBA" id="ARBA00025606"/>
    </source>
</evidence>
<evidence type="ECO:0000256" key="2">
    <source>
        <dbReference type="ARBA" id="ARBA00022618"/>
    </source>
</evidence>
<dbReference type="InterPro" id="IPR007874">
    <property type="entry name" value="MinC_N"/>
</dbReference>
<keyword evidence="4 6" id="KW-0131">Cell cycle</keyword>
<feature type="domain" description="Septum formation inhibitor MinC N-terminal" evidence="9">
    <location>
        <begin position="5"/>
        <end position="76"/>
    </location>
</feature>
<evidence type="ECO:0000313" key="10">
    <source>
        <dbReference type="EMBL" id="RWX45724.1"/>
    </source>
</evidence>
<evidence type="ECO:0000256" key="1">
    <source>
        <dbReference type="ARBA" id="ARBA00006291"/>
    </source>
</evidence>
<gene>
    <name evidence="6" type="primary">minC</name>
    <name evidence="10" type="ORF">H206_00693</name>
</gene>
<feature type="compositionally biased region" description="Basic and acidic residues" evidence="7">
    <location>
        <begin position="106"/>
        <end position="131"/>
    </location>
</feature>
<comment type="similarity">
    <text evidence="1 6">Belongs to the MinC family.</text>
</comment>
<dbReference type="GO" id="GO:0000917">
    <property type="term" value="P:division septum assembly"/>
    <property type="evidence" value="ECO:0007669"/>
    <property type="project" value="UniProtKB-KW"/>
</dbReference>
<dbReference type="GO" id="GO:1901891">
    <property type="term" value="P:regulation of cell septum assembly"/>
    <property type="evidence" value="ECO:0007669"/>
    <property type="project" value="InterPro"/>
</dbReference>
<dbReference type="AlphaFoldDB" id="A0A444IXY3"/>
<evidence type="ECO:0000259" key="8">
    <source>
        <dbReference type="Pfam" id="PF03775"/>
    </source>
</evidence>
<dbReference type="EMBL" id="MTKO01000073">
    <property type="protein sequence ID" value="RWX45724.1"/>
    <property type="molecule type" value="Genomic_DNA"/>
</dbReference>
<dbReference type="GO" id="GO:0051302">
    <property type="term" value="P:regulation of cell division"/>
    <property type="evidence" value="ECO:0007669"/>
    <property type="project" value="InterPro"/>
</dbReference>
<evidence type="ECO:0000256" key="4">
    <source>
        <dbReference type="ARBA" id="ARBA00023306"/>
    </source>
</evidence>
<evidence type="ECO:0000256" key="6">
    <source>
        <dbReference type="HAMAP-Rule" id="MF_00267"/>
    </source>
</evidence>
<dbReference type="HAMAP" id="MF_00267">
    <property type="entry name" value="MinC"/>
    <property type="match status" value="1"/>
</dbReference>
<dbReference type="InterPro" id="IPR005526">
    <property type="entry name" value="Septum_form_inhib_MinC_C"/>
</dbReference>
<dbReference type="PANTHER" id="PTHR34108:SF1">
    <property type="entry name" value="SEPTUM SITE-DETERMINING PROTEIN MINC"/>
    <property type="match status" value="1"/>
</dbReference>
<dbReference type="Proteomes" id="UP000287853">
    <property type="component" value="Unassembled WGS sequence"/>
</dbReference>
<comment type="caution">
    <text evidence="10">The sequence shown here is derived from an EMBL/GenBank/DDBJ whole genome shotgun (WGS) entry which is preliminary data.</text>
</comment>
<dbReference type="Gene3D" id="3.30.70.260">
    <property type="match status" value="1"/>
</dbReference>